<dbReference type="InParanoid" id="A0A165H3T1"/>
<dbReference type="EMBL" id="KV427607">
    <property type="protein sequence ID" value="KZT11204.1"/>
    <property type="molecule type" value="Genomic_DNA"/>
</dbReference>
<keyword evidence="2" id="KW-1185">Reference proteome</keyword>
<evidence type="ECO:0000313" key="1">
    <source>
        <dbReference type="EMBL" id="KZT11204.1"/>
    </source>
</evidence>
<proteinExistence type="predicted"/>
<dbReference type="Proteomes" id="UP000076871">
    <property type="component" value="Unassembled WGS sequence"/>
</dbReference>
<accession>A0A165H3T1</accession>
<gene>
    <name evidence="1" type="ORF">LAESUDRAFT_257880</name>
</gene>
<reference evidence="1 2" key="1">
    <citation type="journal article" date="2016" name="Mol. Biol. Evol.">
        <title>Comparative Genomics of Early-Diverging Mushroom-Forming Fungi Provides Insights into the Origins of Lignocellulose Decay Capabilities.</title>
        <authorList>
            <person name="Nagy L.G."/>
            <person name="Riley R."/>
            <person name="Tritt A."/>
            <person name="Adam C."/>
            <person name="Daum C."/>
            <person name="Floudas D."/>
            <person name="Sun H."/>
            <person name="Yadav J.S."/>
            <person name="Pangilinan J."/>
            <person name="Larsson K.H."/>
            <person name="Matsuura K."/>
            <person name="Barry K."/>
            <person name="Labutti K."/>
            <person name="Kuo R."/>
            <person name="Ohm R.A."/>
            <person name="Bhattacharya S.S."/>
            <person name="Shirouzu T."/>
            <person name="Yoshinaga Y."/>
            <person name="Martin F.M."/>
            <person name="Grigoriev I.V."/>
            <person name="Hibbett D.S."/>
        </authorList>
    </citation>
    <scope>NUCLEOTIDE SEQUENCE [LARGE SCALE GENOMIC DNA]</scope>
    <source>
        <strain evidence="1 2">93-53</strain>
    </source>
</reference>
<dbReference type="AlphaFoldDB" id="A0A165H3T1"/>
<organism evidence="1 2">
    <name type="scientific">Laetiporus sulphureus 93-53</name>
    <dbReference type="NCBI Taxonomy" id="1314785"/>
    <lineage>
        <taxon>Eukaryota</taxon>
        <taxon>Fungi</taxon>
        <taxon>Dikarya</taxon>
        <taxon>Basidiomycota</taxon>
        <taxon>Agaricomycotina</taxon>
        <taxon>Agaricomycetes</taxon>
        <taxon>Polyporales</taxon>
        <taxon>Laetiporus</taxon>
    </lineage>
</organism>
<name>A0A165H3T1_9APHY</name>
<sequence length="61" mass="7508">MHSKAVRRRQQFYFYTFLHLLQTRYQHNIIRESVTAQRHADEVHRGGYTNTWYTTASYQFP</sequence>
<dbReference type="GeneID" id="63818792"/>
<protein>
    <submittedName>
        <fullName evidence="1">Uncharacterized protein</fullName>
    </submittedName>
</protein>
<dbReference type="RefSeq" id="XP_040768944.1">
    <property type="nucleotide sequence ID" value="XM_040901760.1"/>
</dbReference>
<evidence type="ECO:0000313" key="2">
    <source>
        <dbReference type="Proteomes" id="UP000076871"/>
    </source>
</evidence>